<proteinExistence type="predicted"/>
<name>A0A8T0HDS9_CERPU</name>
<dbReference type="Proteomes" id="UP000822688">
    <property type="component" value="Chromosome 6"/>
</dbReference>
<keyword evidence="3" id="KW-1185">Reference proteome</keyword>
<sequence>MHSPQPQPSMQQPLHTWPDLFLTPTPTPTPTLISPSSGAPGTNLGSQGSEGSEGSGGSGGVSGPKFVKEVSNGGRCGEGAGVYPG</sequence>
<evidence type="ECO:0000256" key="1">
    <source>
        <dbReference type="SAM" id="MobiDB-lite"/>
    </source>
</evidence>
<feature type="region of interest" description="Disordered" evidence="1">
    <location>
        <begin position="1"/>
        <end position="85"/>
    </location>
</feature>
<evidence type="ECO:0000313" key="2">
    <source>
        <dbReference type="EMBL" id="KAG0569693.1"/>
    </source>
</evidence>
<feature type="compositionally biased region" description="Gly residues" evidence="1">
    <location>
        <begin position="74"/>
        <end position="85"/>
    </location>
</feature>
<evidence type="ECO:0000313" key="3">
    <source>
        <dbReference type="Proteomes" id="UP000822688"/>
    </source>
</evidence>
<organism evidence="2 3">
    <name type="scientific">Ceratodon purpureus</name>
    <name type="common">Fire moss</name>
    <name type="synonym">Dicranum purpureum</name>
    <dbReference type="NCBI Taxonomy" id="3225"/>
    <lineage>
        <taxon>Eukaryota</taxon>
        <taxon>Viridiplantae</taxon>
        <taxon>Streptophyta</taxon>
        <taxon>Embryophyta</taxon>
        <taxon>Bryophyta</taxon>
        <taxon>Bryophytina</taxon>
        <taxon>Bryopsida</taxon>
        <taxon>Dicranidae</taxon>
        <taxon>Pseudoditrichales</taxon>
        <taxon>Ditrichaceae</taxon>
        <taxon>Ceratodon</taxon>
    </lineage>
</organism>
<comment type="caution">
    <text evidence="2">The sequence shown here is derived from an EMBL/GenBank/DDBJ whole genome shotgun (WGS) entry which is preliminary data.</text>
</comment>
<feature type="compositionally biased region" description="Low complexity" evidence="1">
    <location>
        <begin position="1"/>
        <end position="37"/>
    </location>
</feature>
<gene>
    <name evidence="2" type="ORF">KC19_6G108500</name>
</gene>
<reference evidence="2 3" key="1">
    <citation type="submission" date="2020-06" db="EMBL/GenBank/DDBJ databases">
        <title>WGS assembly of Ceratodon purpureus strain R40.</title>
        <authorList>
            <person name="Carey S.B."/>
            <person name="Jenkins J."/>
            <person name="Shu S."/>
            <person name="Lovell J.T."/>
            <person name="Sreedasyam A."/>
            <person name="Maumus F."/>
            <person name="Tiley G.P."/>
            <person name="Fernandez-Pozo N."/>
            <person name="Barry K."/>
            <person name="Chen C."/>
            <person name="Wang M."/>
            <person name="Lipzen A."/>
            <person name="Daum C."/>
            <person name="Saski C.A."/>
            <person name="Payton A.C."/>
            <person name="Mcbreen J.C."/>
            <person name="Conrad R.E."/>
            <person name="Kollar L.M."/>
            <person name="Olsson S."/>
            <person name="Huttunen S."/>
            <person name="Landis J.B."/>
            <person name="Wickett N.J."/>
            <person name="Johnson M.G."/>
            <person name="Rensing S.A."/>
            <person name="Grimwood J."/>
            <person name="Schmutz J."/>
            <person name="Mcdaniel S.F."/>
        </authorList>
    </citation>
    <scope>NUCLEOTIDE SEQUENCE [LARGE SCALE GENOMIC DNA]</scope>
    <source>
        <strain evidence="2 3">R40</strain>
    </source>
</reference>
<feature type="compositionally biased region" description="Gly residues" evidence="1">
    <location>
        <begin position="51"/>
        <end position="62"/>
    </location>
</feature>
<dbReference type="EMBL" id="CM026427">
    <property type="protein sequence ID" value="KAG0569693.1"/>
    <property type="molecule type" value="Genomic_DNA"/>
</dbReference>
<dbReference type="AlphaFoldDB" id="A0A8T0HDS9"/>
<protein>
    <submittedName>
        <fullName evidence="2">Uncharacterized protein</fullName>
    </submittedName>
</protein>
<accession>A0A8T0HDS9</accession>